<feature type="modified residue" description="2',4',5'-topaquinone" evidence="10">
    <location>
        <position position="405"/>
    </location>
</feature>
<feature type="active site" description="Schiff-base intermediate with substrate; via topaquinone" evidence="9">
    <location>
        <position position="405"/>
    </location>
</feature>
<dbReference type="Pfam" id="PF02727">
    <property type="entry name" value="Cu_amine_oxidN2"/>
    <property type="match status" value="1"/>
</dbReference>
<evidence type="ECO:0000256" key="7">
    <source>
        <dbReference type="ARBA" id="ARBA00023008"/>
    </source>
</evidence>
<dbReference type="FunFam" id="2.70.98.20:FF:000004">
    <property type="entry name" value="Amine oxidase"/>
    <property type="match status" value="1"/>
</dbReference>
<protein>
    <recommendedName>
        <fullName evidence="11">Amine oxidase</fullName>
        <ecNumber evidence="11">1.4.3.-</ecNumber>
    </recommendedName>
</protein>
<keyword evidence="7 11" id="KW-0186">Copper</keyword>
<evidence type="ECO:0000259" key="14">
    <source>
        <dbReference type="Pfam" id="PF01179"/>
    </source>
</evidence>
<dbReference type="GO" id="GO:0005507">
    <property type="term" value="F:copper ion binding"/>
    <property type="evidence" value="ECO:0007669"/>
    <property type="project" value="InterPro"/>
</dbReference>
<gene>
    <name evidence="17" type="ORF">OLC1_LOCUS24350</name>
</gene>
<dbReference type="AlphaFoldDB" id="A0AAV1EFT3"/>
<dbReference type="Gene3D" id="3.10.450.40">
    <property type="match status" value="2"/>
</dbReference>
<evidence type="ECO:0000259" key="16">
    <source>
        <dbReference type="Pfam" id="PF02728"/>
    </source>
</evidence>
<evidence type="ECO:0000256" key="11">
    <source>
        <dbReference type="RuleBase" id="RU000672"/>
    </source>
</evidence>
<accession>A0AAV1EFT3</accession>
<evidence type="ECO:0000256" key="13">
    <source>
        <dbReference type="SAM" id="SignalP"/>
    </source>
</evidence>
<dbReference type="GO" id="GO:0008131">
    <property type="term" value="F:primary methylamine oxidase activity"/>
    <property type="evidence" value="ECO:0007669"/>
    <property type="project" value="InterPro"/>
</dbReference>
<feature type="active site" description="Proton acceptor" evidence="9">
    <location>
        <position position="324"/>
    </location>
</feature>
<feature type="domain" description="Copper amine oxidase catalytic" evidence="14">
    <location>
        <begin position="252"/>
        <end position="652"/>
    </location>
</feature>
<evidence type="ECO:0000259" key="15">
    <source>
        <dbReference type="Pfam" id="PF02727"/>
    </source>
</evidence>
<dbReference type="PANTHER" id="PTHR10638:SF71">
    <property type="entry name" value="AMINE OXIDASE"/>
    <property type="match status" value="1"/>
</dbReference>
<dbReference type="FunFam" id="3.10.450.40:FF:000005">
    <property type="entry name" value="Amine oxidase"/>
    <property type="match status" value="1"/>
</dbReference>
<keyword evidence="13" id="KW-0732">Signal</keyword>
<comment type="subunit">
    <text evidence="3">Homodimer.</text>
</comment>
<dbReference type="InterPro" id="IPR049948">
    <property type="entry name" value="Cu_Am_ox_TPQ-bd"/>
</dbReference>
<evidence type="ECO:0000256" key="5">
    <source>
        <dbReference type="ARBA" id="ARBA00022772"/>
    </source>
</evidence>
<comment type="PTM">
    <text evidence="10 11">Topaquinone (TPQ) is generated by copper-dependent autoxidation of a specific tyrosyl residue.</text>
</comment>
<feature type="region of interest" description="Disordered" evidence="12">
    <location>
        <begin position="226"/>
        <end position="246"/>
    </location>
</feature>
<dbReference type="Pfam" id="PF02728">
    <property type="entry name" value="Cu_amine_oxidN3"/>
    <property type="match status" value="1"/>
</dbReference>
<dbReference type="InterPro" id="IPR036460">
    <property type="entry name" value="Cu_amine_oxidase_C_sf"/>
</dbReference>
<dbReference type="InterPro" id="IPR049947">
    <property type="entry name" value="Cu_Am_Ox_Cu-bd"/>
</dbReference>
<name>A0AAV1EFT3_OLDCO</name>
<dbReference type="GO" id="GO:0009308">
    <property type="term" value="P:amine metabolic process"/>
    <property type="evidence" value="ECO:0007669"/>
    <property type="project" value="UniProtKB-UniRule"/>
</dbReference>
<evidence type="ECO:0000313" key="17">
    <source>
        <dbReference type="EMBL" id="CAI9118495.1"/>
    </source>
</evidence>
<reference evidence="17" key="1">
    <citation type="submission" date="2023-03" db="EMBL/GenBank/DDBJ databases">
        <authorList>
            <person name="Julca I."/>
        </authorList>
    </citation>
    <scope>NUCLEOTIDE SEQUENCE</scope>
</reference>
<dbReference type="GO" id="GO:0048038">
    <property type="term" value="F:quinone binding"/>
    <property type="evidence" value="ECO:0007669"/>
    <property type="project" value="InterPro"/>
</dbReference>
<dbReference type="EMBL" id="OX459126">
    <property type="protein sequence ID" value="CAI9118495.1"/>
    <property type="molecule type" value="Genomic_DNA"/>
</dbReference>
<keyword evidence="4 11" id="KW-0479">Metal-binding</keyword>
<dbReference type="InterPro" id="IPR016182">
    <property type="entry name" value="Cu_amine_oxidase_N-reg"/>
</dbReference>
<dbReference type="Proteomes" id="UP001161247">
    <property type="component" value="Chromosome 9"/>
</dbReference>
<dbReference type="InterPro" id="IPR015802">
    <property type="entry name" value="Cu_amine_oxidase_N3"/>
</dbReference>
<dbReference type="Gene3D" id="2.70.98.20">
    <property type="entry name" value="Copper amine oxidase, catalytic domain"/>
    <property type="match status" value="1"/>
</dbReference>
<evidence type="ECO:0000256" key="10">
    <source>
        <dbReference type="PIRSR" id="PIRSR600269-51"/>
    </source>
</evidence>
<dbReference type="SUPFAM" id="SSF49998">
    <property type="entry name" value="Amine oxidase catalytic domain"/>
    <property type="match status" value="1"/>
</dbReference>
<evidence type="ECO:0000256" key="3">
    <source>
        <dbReference type="ARBA" id="ARBA00011738"/>
    </source>
</evidence>
<feature type="chain" id="PRO_5043774037" description="Amine oxidase" evidence="13">
    <location>
        <begin position="24"/>
        <end position="658"/>
    </location>
</feature>
<evidence type="ECO:0000256" key="4">
    <source>
        <dbReference type="ARBA" id="ARBA00022723"/>
    </source>
</evidence>
<proteinExistence type="inferred from homology"/>
<comment type="cofactor">
    <cofactor evidence="1">
        <name>Cu cation</name>
        <dbReference type="ChEBI" id="CHEBI:23378"/>
    </cofactor>
</comment>
<dbReference type="SUPFAM" id="SSF54416">
    <property type="entry name" value="Amine oxidase N-terminal region"/>
    <property type="match status" value="2"/>
</dbReference>
<organism evidence="17 18">
    <name type="scientific">Oldenlandia corymbosa var. corymbosa</name>
    <dbReference type="NCBI Taxonomy" id="529605"/>
    <lineage>
        <taxon>Eukaryota</taxon>
        <taxon>Viridiplantae</taxon>
        <taxon>Streptophyta</taxon>
        <taxon>Embryophyta</taxon>
        <taxon>Tracheophyta</taxon>
        <taxon>Spermatophyta</taxon>
        <taxon>Magnoliopsida</taxon>
        <taxon>eudicotyledons</taxon>
        <taxon>Gunneridae</taxon>
        <taxon>Pentapetalae</taxon>
        <taxon>asterids</taxon>
        <taxon>lamiids</taxon>
        <taxon>Gentianales</taxon>
        <taxon>Rubiaceae</taxon>
        <taxon>Rubioideae</taxon>
        <taxon>Spermacoceae</taxon>
        <taxon>Hedyotis-Oldenlandia complex</taxon>
        <taxon>Oldenlandia</taxon>
    </lineage>
</organism>
<dbReference type="Pfam" id="PF01179">
    <property type="entry name" value="Cu_amine_oxid"/>
    <property type="match status" value="1"/>
</dbReference>
<feature type="compositionally biased region" description="Basic and acidic residues" evidence="12">
    <location>
        <begin position="226"/>
        <end position="236"/>
    </location>
</feature>
<evidence type="ECO:0000256" key="6">
    <source>
        <dbReference type="ARBA" id="ARBA00023002"/>
    </source>
</evidence>
<dbReference type="PROSITE" id="PS01165">
    <property type="entry name" value="COPPER_AMINE_OXID_2"/>
    <property type="match status" value="1"/>
</dbReference>
<keyword evidence="18" id="KW-1185">Reference proteome</keyword>
<keyword evidence="6 11" id="KW-0560">Oxidoreductase</keyword>
<dbReference type="PANTHER" id="PTHR10638">
    <property type="entry name" value="COPPER AMINE OXIDASE"/>
    <property type="match status" value="1"/>
</dbReference>
<comment type="cofactor">
    <cofactor evidence="11">
        <name>Cu cation</name>
        <dbReference type="ChEBI" id="CHEBI:23378"/>
    </cofactor>
    <text evidence="11">Contains 1 topaquinone per subunit.</text>
</comment>
<keyword evidence="5 9" id="KW-0801">TPQ</keyword>
<feature type="signal peptide" evidence="13">
    <location>
        <begin position="1"/>
        <end position="23"/>
    </location>
</feature>
<dbReference type="PROSITE" id="PS01164">
    <property type="entry name" value="COPPER_AMINE_OXID_1"/>
    <property type="match status" value="1"/>
</dbReference>
<dbReference type="FunFam" id="3.10.450.40:FF:000012">
    <property type="entry name" value="Amine oxidase"/>
    <property type="match status" value="1"/>
</dbReference>
<evidence type="ECO:0000256" key="8">
    <source>
        <dbReference type="ARBA" id="ARBA00023157"/>
    </source>
</evidence>
<comment type="similarity">
    <text evidence="2 11">Belongs to the copper/topaquinone oxidase family.</text>
</comment>
<evidence type="ECO:0000256" key="9">
    <source>
        <dbReference type="PIRSR" id="PIRSR600269-50"/>
    </source>
</evidence>
<evidence type="ECO:0000313" key="18">
    <source>
        <dbReference type="Proteomes" id="UP001161247"/>
    </source>
</evidence>
<feature type="domain" description="Copper amine oxidase N3-terminal" evidence="16">
    <location>
        <begin position="127"/>
        <end position="221"/>
    </location>
</feature>
<keyword evidence="8" id="KW-1015">Disulfide bond</keyword>
<evidence type="ECO:0000256" key="2">
    <source>
        <dbReference type="ARBA" id="ARBA00007983"/>
    </source>
</evidence>
<dbReference type="InterPro" id="IPR015800">
    <property type="entry name" value="Cu_amine_oxidase_N2"/>
</dbReference>
<dbReference type="EC" id="1.4.3.-" evidence="11"/>
<evidence type="ECO:0000256" key="1">
    <source>
        <dbReference type="ARBA" id="ARBA00001935"/>
    </source>
</evidence>
<evidence type="ECO:0000256" key="12">
    <source>
        <dbReference type="SAM" id="MobiDB-lite"/>
    </source>
</evidence>
<feature type="domain" description="Copper amine oxidase N2-terminal" evidence="15">
    <location>
        <begin position="27"/>
        <end position="117"/>
    </location>
</feature>
<dbReference type="InterPro" id="IPR015798">
    <property type="entry name" value="Cu_amine_oxidase_C"/>
</dbReference>
<dbReference type="InterPro" id="IPR000269">
    <property type="entry name" value="Cu_amine_oxidase"/>
</dbReference>
<sequence>MPSSLKFSLFFQCIFCIISLISTKSIHLLDSLTPSELKQVKTIVNQSICSTISCHNDNLSFHYVGLNEPNKETVVSWLSKQKPTKSPPRQAFVLARINQSNHEIIVDLTDSKVISNKVNDGHGYPLLNLEEKDAAVLLPFSYAPFFASIKKRGLNLKEVVCQCFTIGWFGANKTRRVVKVMCYYLNGTVSLYMRPIEGITVTVDLDEMKIVGYLDRVVVPVPKAEGTDYREGKPEKPLNSSSVNSTRMMHGSPNFDMDGNVIRWANWKFHVAFDMRVGPVISLASIYDLEKDEYRRVLYRGYISELFVPYMDLTEEWYFKTYFDAGDFGFGLSASSLVPLKDCPKNAVFLDGYYSTKDGTPAKIANALCIFEKNAGDVLWRHTEFSEIRPDVSLVVRMVSTIGNYDYMVDWEFKQTGSIKVNIGLTGLLAVRATKYTHKSQIKEEVYGTLIAENTLGAHHDHFLNFHLDLDVDGHDNSFVESKLQAKSTPDKRSPRKNYWTVVPKTAKTESDARIHLGSKAAQYLVVNPNKKTKIGNEVGYQLLPGIVASNILPYNDYPEKRCGFNKYNVWVTRYNKSEKWAGGVYTDQSRGNDNLAIWSLRNREIENKDVVVWYTLGFHHVPSQEDFPIMPTANVGFEIKPTNFFEHNPTLGLKLHG</sequence>